<sequence length="407" mass="44321">MVNAGLTGHWPGFCEGIAMHIVHILTRLMRAGSEENTLETCRWQVAAGHRVTLVHGRDSDVYWDWHLPHGVTRIAVSEMVHPVQPMQDLRALRALRQTLRSLDPDVIHTHQSKAGILGRMAARATPKALVVHGIHILPVDGTSATKDAFYLAAEKWVAGGTDAFIPVSRAVGQSFAEAGICDAERLHPVYSGMDLKKFTNAQRPADWRALLGVPPRGLKPPVVVMMAAFEPRKRHIPFLRAFARVAAALPDVRLILAGEGPEEARIRAEIAAFRLTDHVILTGHRTDPEALFALADISVLTSVREGLPRVVVQSIAAGCPVVAQALPGLDEIVAHGHNGWLVDAGDVRPVADRLLHFLTQPAQLAALRSGALDTDVSSWSLETLGRETTQIYTNLLQKRAVGRLHPA</sequence>
<keyword evidence="4" id="KW-1185">Reference proteome</keyword>
<evidence type="ECO:0000259" key="1">
    <source>
        <dbReference type="Pfam" id="PF00534"/>
    </source>
</evidence>
<accession>A0A927HGE6</accession>
<reference evidence="3" key="1">
    <citation type="submission" date="2020-08" db="EMBL/GenBank/DDBJ databases">
        <title>Sulfitobacter aestuariivivens sp. nov., isolated from a tidal flat.</title>
        <authorList>
            <person name="Park S."/>
            <person name="Yoon J.-H."/>
        </authorList>
    </citation>
    <scope>NUCLEOTIDE SEQUENCE</scope>
    <source>
        <strain evidence="3">TSTF-M16</strain>
    </source>
</reference>
<dbReference type="Proteomes" id="UP000635142">
    <property type="component" value="Unassembled WGS sequence"/>
</dbReference>
<dbReference type="GO" id="GO:0016757">
    <property type="term" value="F:glycosyltransferase activity"/>
    <property type="evidence" value="ECO:0007669"/>
    <property type="project" value="InterPro"/>
</dbReference>
<protein>
    <submittedName>
        <fullName evidence="3">Glycosyltransferase</fullName>
    </submittedName>
</protein>
<dbReference type="RefSeq" id="WP_191076373.1">
    <property type="nucleotide sequence ID" value="NZ_JACTAG010000002.1"/>
</dbReference>
<organism evidence="3 4">
    <name type="scientific">Sulfitobacter aestuariivivens</name>
    <dbReference type="NCBI Taxonomy" id="2766981"/>
    <lineage>
        <taxon>Bacteria</taxon>
        <taxon>Pseudomonadati</taxon>
        <taxon>Pseudomonadota</taxon>
        <taxon>Alphaproteobacteria</taxon>
        <taxon>Rhodobacterales</taxon>
        <taxon>Roseobacteraceae</taxon>
        <taxon>Sulfitobacter</taxon>
    </lineage>
</organism>
<dbReference type="EMBL" id="JACTAG010000002">
    <property type="protein sequence ID" value="MBD3665394.1"/>
    <property type="molecule type" value="Genomic_DNA"/>
</dbReference>
<feature type="domain" description="Glycosyltransferase subfamily 4-like N-terminal" evidence="2">
    <location>
        <begin position="32"/>
        <end position="190"/>
    </location>
</feature>
<dbReference type="Pfam" id="PF00534">
    <property type="entry name" value="Glycos_transf_1"/>
    <property type="match status" value="1"/>
</dbReference>
<feature type="domain" description="Glycosyl transferase family 1" evidence="1">
    <location>
        <begin position="218"/>
        <end position="367"/>
    </location>
</feature>
<name>A0A927HGE6_9RHOB</name>
<proteinExistence type="predicted"/>
<dbReference type="AlphaFoldDB" id="A0A927HGE6"/>
<dbReference type="Gene3D" id="3.40.50.2000">
    <property type="entry name" value="Glycogen Phosphorylase B"/>
    <property type="match status" value="2"/>
</dbReference>
<dbReference type="SUPFAM" id="SSF53756">
    <property type="entry name" value="UDP-Glycosyltransferase/glycogen phosphorylase"/>
    <property type="match status" value="1"/>
</dbReference>
<dbReference type="PANTHER" id="PTHR12526">
    <property type="entry name" value="GLYCOSYLTRANSFERASE"/>
    <property type="match status" value="1"/>
</dbReference>
<evidence type="ECO:0000313" key="4">
    <source>
        <dbReference type="Proteomes" id="UP000635142"/>
    </source>
</evidence>
<dbReference type="Pfam" id="PF13579">
    <property type="entry name" value="Glyco_trans_4_4"/>
    <property type="match status" value="1"/>
</dbReference>
<gene>
    <name evidence="3" type="ORF">H9Q16_15765</name>
</gene>
<dbReference type="PANTHER" id="PTHR12526:SF630">
    <property type="entry name" value="GLYCOSYLTRANSFERASE"/>
    <property type="match status" value="1"/>
</dbReference>
<evidence type="ECO:0000259" key="2">
    <source>
        <dbReference type="Pfam" id="PF13579"/>
    </source>
</evidence>
<dbReference type="InterPro" id="IPR028098">
    <property type="entry name" value="Glyco_trans_4-like_N"/>
</dbReference>
<comment type="caution">
    <text evidence="3">The sequence shown here is derived from an EMBL/GenBank/DDBJ whole genome shotgun (WGS) entry which is preliminary data.</text>
</comment>
<evidence type="ECO:0000313" key="3">
    <source>
        <dbReference type="EMBL" id="MBD3665394.1"/>
    </source>
</evidence>
<dbReference type="InterPro" id="IPR001296">
    <property type="entry name" value="Glyco_trans_1"/>
</dbReference>